<name>A0A834WA73_9FABA</name>
<keyword evidence="2" id="KW-1185">Reference proteome</keyword>
<proteinExistence type="predicted"/>
<accession>A0A834WA73</accession>
<evidence type="ECO:0000313" key="2">
    <source>
        <dbReference type="Proteomes" id="UP000634136"/>
    </source>
</evidence>
<organism evidence="1 2">
    <name type="scientific">Senna tora</name>
    <dbReference type="NCBI Taxonomy" id="362788"/>
    <lineage>
        <taxon>Eukaryota</taxon>
        <taxon>Viridiplantae</taxon>
        <taxon>Streptophyta</taxon>
        <taxon>Embryophyta</taxon>
        <taxon>Tracheophyta</taxon>
        <taxon>Spermatophyta</taxon>
        <taxon>Magnoliopsida</taxon>
        <taxon>eudicotyledons</taxon>
        <taxon>Gunneridae</taxon>
        <taxon>Pentapetalae</taxon>
        <taxon>rosids</taxon>
        <taxon>fabids</taxon>
        <taxon>Fabales</taxon>
        <taxon>Fabaceae</taxon>
        <taxon>Caesalpinioideae</taxon>
        <taxon>Cassia clade</taxon>
        <taxon>Senna</taxon>
    </lineage>
</organism>
<protein>
    <submittedName>
        <fullName evidence="1">Uncharacterized protein</fullName>
    </submittedName>
</protein>
<comment type="caution">
    <text evidence="1">The sequence shown here is derived from an EMBL/GenBank/DDBJ whole genome shotgun (WGS) entry which is preliminary data.</text>
</comment>
<dbReference type="EMBL" id="JAAIUW010000011">
    <property type="protein sequence ID" value="KAF7809659.1"/>
    <property type="molecule type" value="Genomic_DNA"/>
</dbReference>
<dbReference type="Proteomes" id="UP000634136">
    <property type="component" value="Unassembled WGS sequence"/>
</dbReference>
<dbReference type="AlphaFoldDB" id="A0A834WA73"/>
<gene>
    <name evidence="1" type="ORF">G2W53_036402</name>
</gene>
<reference evidence="1" key="1">
    <citation type="submission" date="2020-09" db="EMBL/GenBank/DDBJ databases">
        <title>Genome-Enabled Discovery of Anthraquinone Biosynthesis in Senna tora.</title>
        <authorList>
            <person name="Kang S.-H."/>
            <person name="Pandey R.P."/>
            <person name="Lee C.-M."/>
            <person name="Sim J.-S."/>
            <person name="Jeong J.-T."/>
            <person name="Choi B.-S."/>
            <person name="Jung M."/>
            <person name="Ginzburg D."/>
            <person name="Zhao K."/>
            <person name="Won S.Y."/>
            <person name="Oh T.-J."/>
            <person name="Yu Y."/>
            <person name="Kim N.-H."/>
            <person name="Lee O.R."/>
            <person name="Lee T.-H."/>
            <person name="Bashyal P."/>
            <person name="Kim T.-S."/>
            <person name="Lee W.-H."/>
            <person name="Kawkins C."/>
            <person name="Kim C.-K."/>
            <person name="Kim J.S."/>
            <person name="Ahn B.O."/>
            <person name="Rhee S.Y."/>
            <person name="Sohng J.K."/>
        </authorList>
    </citation>
    <scope>NUCLEOTIDE SEQUENCE</scope>
    <source>
        <tissue evidence="1">Leaf</tissue>
    </source>
</reference>
<evidence type="ECO:0000313" key="1">
    <source>
        <dbReference type="EMBL" id="KAF7809659.1"/>
    </source>
</evidence>
<sequence length="177" mass="19542">MHGLSWGLSSETTCCCSLAIFLSLASSRSLAIFLLYISEKVIGSFITHSSPSLSFKGYTIASGDGFWNVAMDNLLLFEFTTACVGINTYVAVIAEVDDEGTLDGFNGDPSVAVIPSSLEATHLILKQERDGSWIGVALEPKRQIWLWALRHLPRQIHQLLAVLRRHILPSFRLLRPP</sequence>